<keyword evidence="3" id="KW-1185">Reference proteome</keyword>
<proteinExistence type="predicted"/>
<dbReference type="CDD" id="cd19481">
    <property type="entry name" value="RecA-like_protease"/>
    <property type="match status" value="1"/>
</dbReference>
<name>A0ABM7WVL0_9BACT</name>
<dbReference type="PANTHER" id="PTHR23077">
    <property type="entry name" value="AAA-FAMILY ATPASE"/>
    <property type="match status" value="1"/>
</dbReference>
<sequence length="325" mass="35811">MATAEQVKALLESHAEGDDERFYAVAMQVAAYEARQGHGRIAQDLRAKIDSALAKGAARDSRPVPVAQPRGDLASLLSASYPKARLSDVILDEKTKGRLKRVVSEQRQHEKLRVHALRPRNRLLLVGPPGSGKTLTASALAGELSLPLFTILLDGLITKFMGETSAKLRLVFESIASTRGVYLFDEFDAIGGKRSSANDVGEIRRVLNSFLQFLEQEDSRSIVVAATNHPELLDPALFRRFDDVLEYTLPTLETAEAVFKAKLALFDTSPVDWDVVLRRAHGLSQAEITLACEDAAKESILRDQEQLTTEVLLSALDERHSARRS</sequence>
<dbReference type="InterPro" id="IPR003959">
    <property type="entry name" value="ATPase_AAA_core"/>
</dbReference>
<gene>
    <name evidence="2" type="ORF">AMOR_25370</name>
</gene>
<protein>
    <submittedName>
        <fullName evidence="2">ATPase</fullName>
    </submittedName>
</protein>
<dbReference type="SMART" id="SM00382">
    <property type="entry name" value="AAA"/>
    <property type="match status" value="1"/>
</dbReference>
<reference evidence="3" key="1">
    <citation type="journal article" date="2022" name="Int. J. Syst. Evol. Microbiol.">
        <title>Anaeromyxobacter oryzae sp. nov., Anaeromyxobacter diazotrophicus sp. nov. and Anaeromyxobacter paludicola sp. nov., isolated from paddy soils.</title>
        <authorList>
            <person name="Itoh H."/>
            <person name="Xu Z."/>
            <person name="Mise K."/>
            <person name="Masuda Y."/>
            <person name="Ushijima N."/>
            <person name="Hayakawa C."/>
            <person name="Shiratori Y."/>
            <person name="Senoo K."/>
        </authorList>
    </citation>
    <scope>NUCLEOTIDE SEQUENCE [LARGE SCALE GENOMIC DNA]</scope>
    <source>
        <strain evidence="3">Red232</strain>
    </source>
</reference>
<dbReference type="InterPro" id="IPR050168">
    <property type="entry name" value="AAA_ATPase_domain"/>
</dbReference>
<dbReference type="Pfam" id="PF00004">
    <property type="entry name" value="AAA"/>
    <property type="match status" value="1"/>
</dbReference>
<dbReference type="RefSeq" id="WP_248361635.1">
    <property type="nucleotide sequence ID" value="NZ_AP025591.1"/>
</dbReference>
<dbReference type="Gene3D" id="3.40.50.300">
    <property type="entry name" value="P-loop containing nucleotide triphosphate hydrolases"/>
    <property type="match status" value="1"/>
</dbReference>
<evidence type="ECO:0000313" key="3">
    <source>
        <dbReference type="Proteomes" id="UP001162891"/>
    </source>
</evidence>
<organism evidence="2 3">
    <name type="scientific">Anaeromyxobacter oryzae</name>
    <dbReference type="NCBI Taxonomy" id="2918170"/>
    <lineage>
        <taxon>Bacteria</taxon>
        <taxon>Pseudomonadati</taxon>
        <taxon>Myxococcota</taxon>
        <taxon>Myxococcia</taxon>
        <taxon>Myxococcales</taxon>
        <taxon>Cystobacterineae</taxon>
        <taxon>Anaeromyxobacteraceae</taxon>
        <taxon>Anaeromyxobacter</taxon>
    </lineage>
</organism>
<dbReference type="Proteomes" id="UP001162891">
    <property type="component" value="Chromosome"/>
</dbReference>
<evidence type="ECO:0000259" key="1">
    <source>
        <dbReference type="SMART" id="SM00382"/>
    </source>
</evidence>
<dbReference type="EMBL" id="AP025591">
    <property type="protein sequence ID" value="BDG03541.1"/>
    <property type="molecule type" value="Genomic_DNA"/>
</dbReference>
<dbReference type="InterPro" id="IPR003593">
    <property type="entry name" value="AAA+_ATPase"/>
</dbReference>
<dbReference type="SUPFAM" id="SSF52540">
    <property type="entry name" value="P-loop containing nucleoside triphosphate hydrolases"/>
    <property type="match status" value="1"/>
</dbReference>
<accession>A0ABM7WVL0</accession>
<feature type="domain" description="AAA+ ATPase" evidence="1">
    <location>
        <begin position="119"/>
        <end position="251"/>
    </location>
</feature>
<dbReference type="InterPro" id="IPR027417">
    <property type="entry name" value="P-loop_NTPase"/>
</dbReference>
<evidence type="ECO:0000313" key="2">
    <source>
        <dbReference type="EMBL" id="BDG03541.1"/>
    </source>
</evidence>
<dbReference type="PANTHER" id="PTHR23077:SF198">
    <property type="entry name" value="ATP-DEPENDENT ZINC METALLOPROTEASE FTSH"/>
    <property type="match status" value="1"/>
</dbReference>